<sequence length="43" mass="4950">MLDLSFVFSHALLQLYFDTLFIAITPHRGEYMARDSIGAETEE</sequence>
<proteinExistence type="predicted"/>
<evidence type="ECO:0000313" key="1">
    <source>
        <dbReference type="Proteomes" id="UP000095283"/>
    </source>
</evidence>
<name>A0A1I7WVE2_HETBA</name>
<dbReference type="AlphaFoldDB" id="A0A1I7WVE2"/>
<evidence type="ECO:0000313" key="2">
    <source>
        <dbReference type="WBParaSite" id="Hba_09174"/>
    </source>
</evidence>
<reference evidence="2" key="1">
    <citation type="submission" date="2016-11" db="UniProtKB">
        <authorList>
            <consortium name="WormBaseParasite"/>
        </authorList>
    </citation>
    <scope>IDENTIFICATION</scope>
</reference>
<accession>A0A1I7WVE2</accession>
<dbReference type="WBParaSite" id="Hba_09174">
    <property type="protein sequence ID" value="Hba_09174"/>
    <property type="gene ID" value="Hba_09174"/>
</dbReference>
<dbReference type="Proteomes" id="UP000095283">
    <property type="component" value="Unplaced"/>
</dbReference>
<keyword evidence="1" id="KW-1185">Reference proteome</keyword>
<protein>
    <submittedName>
        <fullName evidence="2">Uncharacterized protein</fullName>
    </submittedName>
</protein>
<organism evidence="1 2">
    <name type="scientific">Heterorhabditis bacteriophora</name>
    <name type="common">Entomopathogenic nematode worm</name>
    <dbReference type="NCBI Taxonomy" id="37862"/>
    <lineage>
        <taxon>Eukaryota</taxon>
        <taxon>Metazoa</taxon>
        <taxon>Ecdysozoa</taxon>
        <taxon>Nematoda</taxon>
        <taxon>Chromadorea</taxon>
        <taxon>Rhabditida</taxon>
        <taxon>Rhabditina</taxon>
        <taxon>Rhabditomorpha</taxon>
        <taxon>Strongyloidea</taxon>
        <taxon>Heterorhabditidae</taxon>
        <taxon>Heterorhabditis</taxon>
    </lineage>
</organism>